<dbReference type="AlphaFoldDB" id="A0A3B0MF29"/>
<feature type="region of interest" description="Disordered" evidence="1">
    <location>
        <begin position="1"/>
        <end position="30"/>
    </location>
</feature>
<protein>
    <submittedName>
        <fullName evidence="2">Uncharacterized protein</fullName>
    </submittedName>
</protein>
<proteinExistence type="predicted"/>
<evidence type="ECO:0000256" key="1">
    <source>
        <dbReference type="SAM" id="MobiDB-lite"/>
    </source>
</evidence>
<organism evidence="2">
    <name type="scientific">Arsenophonus endosymbiont of Trialeurodes vaporariorum</name>
    <dbReference type="NCBI Taxonomy" id="235567"/>
    <lineage>
        <taxon>Bacteria</taxon>
        <taxon>Pseudomonadati</taxon>
        <taxon>Pseudomonadota</taxon>
        <taxon>Gammaproteobacteria</taxon>
        <taxon>Enterobacterales</taxon>
        <taxon>Morganellaceae</taxon>
        <taxon>Arsenophonus</taxon>
    </lineage>
</organism>
<dbReference type="EMBL" id="UFQR01000001">
    <property type="protein sequence ID" value="SSW94719.1"/>
    <property type="molecule type" value="Genomic_DNA"/>
</dbReference>
<sequence length="30" mass="3589">MSQEREDYTRLHKPAPSQQEEQKTGENDKK</sequence>
<accession>A0A3B0MF29</accession>
<feature type="compositionally biased region" description="Basic and acidic residues" evidence="1">
    <location>
        <begin position="1"/>
        <end position="10"/>
    </location>
</feature>
<evidence type="ECO:0000313" key="2">
    <source>
        <dbReference type="EMBL" id="SSW94719.1"/>
    </source>
</evidence>
<feature type="compositionally biased region" description="Basic and acidic residues" evidence="1">
    <location>
        <begin position="20"/>
        <end position="30"/>
    </location>
</feature>
<name>A0A3B0MF29_9GAMM</name>
<gene>
    <name evidence="2" type="ORF">ARTV_0247</name>
</gene>
<reference evidence="2" key="1">
    <citation type="submission" date="2018-04" db="EMBL/GenBank/DDBJ databases">
        <authorList>
            <person name="Go L.Y."/>
            <person name="Mitchell J.A."/>
        </authorList>
    </citation>
    <scope>NUCLEOTIDE SEQUENCE</scope>
    <source>
        <strain evidence="2">ARTV</strain>
    </source>
</reference>